<dbReference type="SUPFAM" id="SSF56634">
    <property type="entry name" value="Heme-dependent catalase-like"/>
    <property type="match status" value="1"/>
</dbReference>
<dbReference type="STRING" id="1116472.MGMO_111c00070"/>
<dbReference type="GO" id="GO:0004096">
    <property type="term" value="F:catalase activity"/>
    <property type="evidence" value="ECO:0007669"/>
    <property type="project" value="InterPro"/>
</dbReference>
<dbReference type="PANTHER" id="PTHR36195:SF4">
    <property type="entry name" value="DOMAIN PROTEIN, PUTATIVE (AFU_ORTHOLOGUE AFUA_5G01990)-RELATED"/>
    <property type="match status" value="1"/>
</dbReference>
<dbReference type="eggNOG" id="COG0753">
    <property type="taxonomic scope" value="Bacteria"/>
</dbReference>
<dbReference type="PANTHER" id="PTHR36195">
    <property type="entry name" value="DOMAIN PROTEIN, PUTATIVE (AFU_ORTHOLOGUE AFUA_5G01990)-RELATED-RELATED"/>
    <property type="match status" value="1"/>
</dbReference>
<evidence type="ECO:0000259" key="3">
    <source>
        <dbReference type="Pfam" id="PF00199"/>
    </source>
</evidence>
<dbReference type="Gene3D" id="2.40.180.10">
    <property type="entry name" value="Catalase core domain"/>
    <property type="match status" value="1"/>
</dbReference>
<accession>V5C394</accession>
<dbReference type="InterPro" id="IPR011614">
    <property type="entry name" value="Catalase_core"/>
</dbReference>
<dbReference type="CDD" id="cd08152">
    <property type="entry name" value="y4iL_like"/>
    <property type="match status" value="1"/>
</dbReference>
<dbReference type="AlphaFoldDB" id="V5C394"/>
<dbReference type="OrthoDB" id="336698at2"/>
<keyword evidence="2" id="KW-0732">Signal</keyword>
<reference evidence="4 5" key="1">
    <citation type="journal article" date="2013" name="Genome Announc.">
        <title>Draft Genome Sequence of the Methanotrophic Gammaproteobacterium Methyloglobulus morosus DSM 22980 Strain KoM1.</title>
        <authorList>
            <person name="Poehlein A."/>
            <person name="Deutzmann J.S."/>
            <person name="Daniel R."/>
            <person name="Simeonova D.D."/>
        </authorList>
    </citation>
    <scope>NUCLEOTIDE SEQUENCE [LARGE SCALE GENOMIC DNA]</scope>
    <source>
        <strain evidence="4 5">KoM1</strain>
    </source>
</reference>
<dbReference type="EMBL" id="AYLO01000105">
    <property type="protein sequence ID" value="ESS71288.1"/>
    <property type="molecule type" value="Genomic_DNA"/>
</dbReference>
<sequence>MFSKVFLLHLAIFSTFPALASSIEQVPANEDGAIQQIVRMTEESVRTESKNGAAHRDAHPKANGCVQAKFSVLHKLPEEVQVGIFKGFLDYPAWIRYSNGSGKVQDDSVGDARGMAIKLMGVKSSESGTQDFVMINHPVFFVRNAADYVDFQKALSEDNIFKYFFPGLNPFNFRLHELGIANDIRRKEVVNPLDTQYWSTTPYRNGDKAMKFSVRSCSATSTFRETSSPNFLRENMSKQLDQGDACFDFMVQLRKHPMKMPIEDPTVEWSEEDSPFIPVAKITIPRQKFDSPNQVSFCENLSFTPWHTIPEHQPLGGINRVRKTVYDTVSRVRHELNVEPRREPTGF</sequence>
<dbReference type="InterPro" id="IPR020835">
    <property type="entry name" value="Catalase_sf"/>
</dbReference>
<dbReference type="PATRIC" id="fig|1116472.3.peg.2952"/>
<dbReference type="PROSITE" id="PS51402">
    <property type="entry name" value="CATALASE_3"/>
    <property type="match status" value="1"/>
</dbReference>
<protein>
    <recommendedName>
        <fullName evidence="1">catalase</fullName>
        <ecNumber evidence="1">1.11.1.6</ecNumber>
    </recommendedName>
</protein>
<dbReference type="Pfam" id="PF00199">
    <property type="entry name" value="Catalase"/>
    <property type="match status" value="1"/>
</dbReference>
<evidence type="ECO:0000313" key="5">
    <source>
        <dbReference type="Proteomes" id="UP000017842"/>
    </source>
</evidence>
<proteinExistence type="predicted"/>
<keyword evidence="5" id="KW-1185">Reference proteome</keyword>
<evidence type="ECO:0000256" key="1">
    <source>
        <dbReference type="ARBA" id="ARBA00012314"/>
    </source>
</evidence>
<feature type="chain" id="PRO_5004731986" description="catalase" evidence="2">
    <location>
        <begin position="21"/>
        <end position="347"/>
    </location>
</feature>
<dbReference type="GO" id="GO:0020037">
    <property type="term" value="F:heme binding"/>
    <property type="evidence" value="ECO:0007669"/>
    <property type="project" value="InterPro"/>
</dbReference>
<gene>
    <name evidence="4" type="ORF">MGMO_111c00070</name>
</gene>
<dbReference type="RefSeq" id="WP_023495629.1">
    <property type="nucleotide sequence ID" value="NZ_AYLO01000105.1"/>
</dbReference>
<dbReference type="GO" id="GO:0006979">
    <property type="term" value="P:response to oxidative stress"/>
    <property type="evidence" value="ECO:0007669"/>
    <property type="project" value="InterPro"/>
</dbReference>
<evidence type="ECO:0000313" key="4">
    <source>
        <dbReference type="EMBL" id="ESS71288.1"/>
    </source>
</evidence>
<evidence type="ECO:0000256" key="2">
    <source>
        <dbReference type="SAM" id="SignalP"/>
    </source>
</evidence>
<comment type="caution">
    <text evidence="4">The sequence shown here is derived from an EMBL/GenBank/DDBJ whole genome shotgun (WGS) entry which is preliminary data.</text>
</comment>
<dbReference type="InterPro" id="IPR018028">
    <property type="entry name" value="Catalase"/>
</dbReference>
<dbReference type="Proteomes" id="UP000017842">
    <property type="component" value="Unassembled WGS sequence"/>
</dbReference>
<dbReference type="EC" id="1.11.1.6" evidence="1"/>
<feature type="signal peptide" evidence="2">
    <location>
        <begin position="1"/>
        <end position="20"/>
    </location>
</feature>
<name>V5C394_9GAMM</name>
<feature type="domain" description="Catalase core" evidence="3">
    <location>
        <begin position="50"/>
        <end position="157"/>
    </location>
</feature>
<organism evidence="4 5">
    <name type="scientific">Methyloglobulus morosus KoM1</name>
    <dbReference type="NCBI Taxonomy" id="1116472"/>
    <lineage>
        <taxon>Bacteria</taxon>
        <taxon>Pseudomonadati</taxon>
        <taxon>Pseudomonadota</taxon>
        <taxon>Gammaproteobacteria</taxon>
        <taxon>Methylococcales</taxon>
        <taxon>Methylococcaceae</taxon>
        <taxon>Methyloglobulus</taxon>
    </lineage>
</organism>